<dbReference type="Proteomes" id="UP000324800">
    <property type="component" value="Unassembled WGS sequence"/>
</dbReference>
<comment type="caution">
    <text evidence="1">The sequence shown here is derived from an EMBL/GenBank/DDBJ whole genome shotgun (WGS) entry which is preliminary data.</text>
</comment>
<dbReference type="AlphaFoldDB" id="A0A5J4TQJ0"/>
<sequence length="141" mass="15577">APQHILLPLLQNPPSVPTLFTPHNIGLPAKQLIELLLALPVDPVSDKTQSLKINVFPSVLNRNPKLVEFTSYVNVIVKSNGFQPQSYQGIQIDLQLSIATAVQFESTPKYIQHPLSFVVAVNTPLAVMIPITMQLDYNLTI</sequence>
<accession>A0A5J4TQJ0</accession>
<evidence type="ECO:0000313" key="1">
    <source>
        <dbReference type="EMBL" id="KAA6360193.1"/>
    </source>
</evidence>
<organism evidence="1 2">
    <name type="scientific">Streblomastix strix</name>
    <dbReference type="NCBI Taxonomy" id="222440"/>
    <lineage>
        <taxon>Eukaryota</taxon>
        <taxon>Metamonada</taxon>
        <taxon>Preaxostyla</taxon>
        <taxon>Oxymonadida</taxon>
        <taxon>Streblomastigidae</taxon>
        <taxon>Streblomastix</taxon>
    </lineage>
</organism>
<proteinExistence type="predicted"/>
<feature type="non-terminal residue" evidence="1">
    <location>
        <position position="1"/>
    </location>
</feature>
<gene>
    <name evidence="1" type="ORF">EZS28_044280</name>
</gene>
<name>A0A5J4TQJ0_9EUKA</name>
<evidence type="ECO:0000313" key="2">
    <source>
        <dbReference type="Proteomes" id="UP000324800"/>
    </source>
</evidence>
<reference evidence="1 2" key="1">
    <citation type="submission" date="2019-03" db="EMBL/GenBank/DDBJ databases">
        <title>Single cell metagenomics reveals metabolic interactions within the superorganism composed of flagellate Streblomastix strix and complex community of Bacteroidetes bacteria on its surface.</title>
        <authorList>
            <person name="Treitli S.C."/>
            <person name="Kolisko M."/>
            <person name="Husnik F."/>
            <person name="Keeling P."/>
            <person name="Hampl V."/>
        </authorList>
    </citation>
    <scope>NUCLEOTIDE SEQUENCE [LARGE SCALE GENOMIC DNA]</scope>
    <source>
        <strain evidence="1">ST1C</strain>
    </source>
</reference>
<protein>
    <submittedName>
        <fullName evidence="1">Uncharacterized protein</fullName>
    </submittedName>
</protein>
<dbReference type="EMBL" id="SNRW01027283">
    <property type="protein sequence ID" value="KAA6360193.1"/>
    <property type="molecule type" value="Genomic_DNA"/>
</dbReference>